<keyword evidence="6" id="KW-1185">Reference proteome</keyword>
<dbReference type="PANTHER" id="PTHR31642">
    <property type="entry name" value="TRICHOTHECENE 3-O-ACETYLTRANSFERASE"/>
    <property type="match status" value="1"/>
</dbReference>
<dbReference type="eggNOG" id="ENOG502QYRK">
    <property type="taxonomic scope" value="Eukaryota"/>
</dbReference>
<dbReference type="Gramene" id="OGLUM04G24710.1">
    <property type="protein sequence ID" value="OGLUM04G24710.1"/>
    <property type="gene ID" value="OGLUM04G24710"/>
</dbReference>
<proteinExistence type="inferred from homology"/>
<evidence type="ECO:0000313" key="5">
    <source>
        <dbReference type="EnsemblPlants" id="OGLUM04G24710.1"/>
    </source>
</evidence>
<dbReference type="InterPro" id="IPR050317">
    <property type="entry name" value="Plant_Fungal_Acyltransferase"/>
</dbReference>
<evidence type="ECO:0000313" key="6">
    <source>
        <dbReference type="Proteomes" id="UP000026961"/>
    </source>
</evidence>
<keyword evidence="3" id="KW-0012">Acyltransferase</keyword>
<dbReference type="Proteomes" id="UP000026961">
    <property type="component" value="Chromosome 4"/>
</dbReference>
<evidence type="ECO:0000256" key="3">
    <source>
        <dbReference type="ARBA" id="ARBA00023315"/>
    </source>
</evidence>
<accession>A0A0D9ZQG2</accession>
<dbReference type="AlphaFoldDB" id="A0A0D9ZQG2"/>
<keyword evidence="2" id="KW-0808">Transferase</keyword>
<reference evidence="5" key="2">
    <citation type="submission" date="2018-05" db="EMBL/GenBank/DDBJ databases">
        <title>OgluRS3 (Oryza glumaepatula Reference Sequence Version 3).</title>
        <authorList>
            <person name="Zhang J."/>
            <person name="Kudrna D."/>
            <person name="Lee S."/>
            <person name="Talag J."/>
            <person name="Welchert J."/>
            <person name="Wing R.A."/>
        </authorList>
    </citation>
    <scope>NUCLEOTIDE SEQUENCE [LARGE SCALE GENOMIC DNA]</scope>
</reference>
<dbReference type="InterPro" id="IPR023213">
    <property type="entry name" value="CAT-like_dom_sf"/>
</dbReference>
<dbReference type="EnsemblPlants" id="OGLUM04G24710.1">
    <property type="protein sequence ID" value="OGLUM04G24710.1"/>
    <property type="gene ID" value="OGLUM04G24710"/>
</dbReference>
<dbReference type="STRING" id="40148.A0A0D9ZQG2"/>
<comment type="similarity">
    <text evidence="1">Belongs to the plant acyltransferase family.</text>
</comment>
<dbReference type="Pfam" id="PF02458">
    <property type="entry name" value="Transferase"/>
    <property type="match status" value="3"/>
</dbReference>
<evidence type="ECO:0000256" key="4">
    <source>
        <dbReference type="SAM" id="MobiDB-lite"/>
    </source>
</evidence>
<dbReference type="Gene3D" id="3.30.559.10">
    <property type="entry name" value="Chloramphenicol acetyltransferase-like domain"/>
    <property type="match status" value="4"/>
</dbReference>
<feature type="region of interest" description="Disordered" evidence="4">
    <location>
        <begin position="583"/>
        <end position="615"/>
    </location>
</feature>
<organism evidence="5">
    <name type="scientific">Oryza glumipatula</name>
    <dbReference type="NCBI Taxonomy" id="40148"/>
    <lineage>
        <taxon>Eukaryota</taxon>
        <taxon>Viridiplantae</taxon>
        <taxon>Streptophyta</taxon>
        <taxon>Embryophyta</taxon>
        <taxon>Tracheophyta</taxon>
        <taxon>Spermatophyta</taxon>
        <taxon>Magnoliopsida</taxon>
        <taxon>Liliopsida</taxon>
        <taxon>Poales</taxon>
        <taxon>Poaceae</taxon>
        <taxon>BOP clade</taxon>
        <taxon>Oryzoideae</taxon>
        <taxon>Oryzeae</taxon>
        <taxon>Oryzinae</taxon>
        <taxon>Oryza</taxon>
    </lineage>
</organism>
<dbReference type="GO" id="GO:0050734">
    <property type="term" value="F:hydroxycinnamoyltransferase activity"/>
    <property type="evidence" value="ECO:0007669"/>
    <property type="project" value="UniProtKB-ARBA"/>
</dbReference>
<name>A0A0D9ZQG2_9ORYZ</name>
<protein>
    <submittedName>
        <fullName evidence="5">Uncharacterized protein</fullName>
    </submittedName>
</protein>
<reference evidence="5" key="1">
    <citation type="submission" date="2015-04" db="UniProtKB">
        <authorList>
            <consortium name="EnsemblPlants"/>
        </authorList>
    </citation>
    <scope>IDENTIFICATION</scope>
</reference>
<dbReference type="PANTHER" id="PTHR31642:SF266">
    <property type="entry name" value="HXXXD-TYPE ACYL-TRANSFERASE FAMILY PROTEIN"/>
    <property type="match status" value="1"/>
</dbReference>
<evidence type="ECO:0000256" key="2">
    <source>
        <dbReference type="ARBA" id="ARBA00022679"/>
    </source>
</evidence>
<sequence length="923" mass="97169">MVHEAINGHGHEVTVKVTSTSTVAPALPVQEHRLPLSNLDLILPPMDVGVFFCYAGEGSGGGGGGALPPAATLKAALAKVLVAYYPLAGEVVANARGEGELLCSGRGVDFAEATAGDAVLRQLRLAVVDESAEKLVPKKKAGVMCVQVTKFKCGGAVVGCTFDHRVCDAYSFNMFLAAAGPGRTKLEAFTAHLWQLHARAASSPPRHRRSCCMGVVVDGRTRLRCDGAMGAYFGNVLTIPYGAMSSGDLSGMPLADVAGDVHRWVAEAATRDHFRGLVDWVEQLRPEPSVARAYLGGDGGAEAAACVVSSGMRMPVGEVDFGWGRPAFASYHFPWPGGAGYVMPMPSARGDGDWVVYVHAAAEVLKAMEEEETTVFRALESDYVFGPLSSTVSSTLHYTRRYISNMVKEEQGGEVAMAAAAAVTTTVAPALPTQEHRLALSNLDLLLPPLDVSVFLCYRRPAPSAAALKEALAKALVPYYPLAGEVAANGDGEPELLCSGRGVDFTEAVAGEEDMRGLRIGMVDERVEKLVPAKKAASVMAVQVTKFKCGGAVVGCTFDHRVCDAYSFNMFLVAWAAAARDGHGGATPPPPTIPSFRRSIVAPGDPPPPRSPSTDELIDRLFAPLGSAPPPPADAAAAAVNRIYRVAAADVAALQDLAGPGRTKLEAFTAHLWQLNARAAEAASAAERERPCCMGVVVDGRGRMFPDGAMRAYFGNVLTIPYGVMGSGELRAAALADVAGDVHRWVAEAATGDHFRGLVDWVEARRPKPAAARAYLGGTGGGDAAACIVSSGMGFPVGEADFGTGAPAFASYHFPWPAGAGYVMPMPSARGDGDWVVYVHVSPELAAAMEEEPTVFRSLDNSYFHKEAGRKTKEGDSEDSTATTTTAPVALAPKSQMAFLRVRILGLGEENGRRMWRPTGGER</sequence>
<evidence type="ECO:0000256" key="1">
    <source>
        <dbReference type="ARBA" id="ARBA00009861"/>
    </source>
</evidence>
<feature type="region of interest" description="Disordered" evidence="4">
    <location>
        <begin position="867"/>
        <end position="888"/>
    </location>
</feature>
<dbReference type="HOGENOM" id="CLU_014546_1_2_1"/>